<evidence type="ECO:0000256" key="10">
    <source>
        <dbReference type="RuleBase" id="RU004504"/>
    </source>
</evidence>
<evidence type="ECO:0000256" key="6">
    <source>
        <dbReference type="PIRNR" id="PIRNR000524"/>
    </source>
</evidence>
<evidence type="ECO:0000313" key="14">
    <source>
        <dbReference type="Proteomes" id="UP000030764"/>
    </source>
</evidence>
<evidence type="ECO:0000313" key="13">
    <source>
        <dbReference type="EMBL" id="KFD69279.1"/>
    </source>
</evidence>
<evidence type="ECO:0000256" key="2">
    <source>
        <dbReference type="ARBA" id="ARBA00009236"/>
    </source>
</evidence>
<dbReference type="FunFam" id="3.40.640.10:FF:000027">
    <property type="entry name" value="Serine--pyruvate aminotransferase, mitochondrial"/>
    <property type="match status" value="1"/>
</dbReference>
<dbReference type="EMBL" id="KL363286">
    <property type="protein sequence ID" value="KFD48689.1"/>
    <property type="molecule type" value="Genomic_DNA"/>
</dbReference>
<dbReference type="InterPro" id="IPR020578">
    <property type="entry name" value="Aminotrans_V_PyrdxlP_BS"/>
</dbReference>
<dbReference type="PROSITE" id="PS00595">
    <property type="entry name" value="AA_TRANSFER_CLASS_5"/>
    <property type="match status" value="1"/>
</dbReference>
<evidence type="ECO:0000256" key="4">
    <source>
        <dbReference type="ARBA" id="ARBA00022679"/>
    </source>
</evidence>
<evidence type="ECO:0000256" key="1">
    <source>
        <dbReference type="ARBA" id="ARBA00001933"/>
    </source>
</evidence>
<dbReference type="InterPro" id="IPR015422">
    <property type="entry name" value="PyrdxlP-dep_Trfase_small"/>
</dbReference>
<proteinExistence type="inferred from homology"/>
<feature type="modified residue" description="N6-(pyridoxal phosphate)lysine" evidence="8">
    <location>
        <position position="236"/>
    </location>
</feature>
<name>A0A085LUP3_9BILA</name>
<dbReference type="Gene3D" id="3.40.640.10">
    <property type="entry name" value="Type I PLP-dependent aspartate aminotransferase-like (Major domain)"/>
    <property type="match status" value="1"/>
</dbReference>
<comment type="catalytic activity">
    <reaction evidence="6">
        <text>glyoxylate + L-alanine = glycine + pyruvate</text>
        <dbReference type="Rhea" id="RHEA:24248"/>
        <dbReference type="ChEBI" id="CHEBI:15361"/>
        <dbReference type="ChEBI" id="CHEBI:36655"/>
        <dbReference type="ChEBI" id="CHEBI:57305"/>
        <dbReference type="ChEBI" id="CHEBI:57972"/>
        <dbReference type="EC" id="2.6.1.44"/>
    </reaction>
</comment>
<dbReference type="PANTHER" id="PTHR21152">
    <property type="entry name" value="AMINOTRANSFERASE CLASS V"/>
    <property type="match status" value="1"/>
</dbReference>
<dbReference type="Pfam" id="PF00266">
    <property type="entry name" value="Aminotran_5"/>
    <property type="match status" value="1"/>
</dbReference>
<dbReference type="Gene3D" id="3.90.1150.10">
    <property type="entry name" value="Aspartate Aminotransferase, domain 1"/>
    <property type="match status" value="1"/>
</dbReference>
<dbReference type="SUPFAM" id="SSF53383">
    <property type="entry name" value="PLP-dependent transferases"/>
    <property type="match status" value="1"/>
</dbReference>
<dbReference type="CDD" id="cd06451">
    <property type="entry name" value="AGAT_like"/>
    <property type="match status" value="1"/>
</dbReference>
<keyword evidence="5 6" id="KW-0663">Pyridoxal phosphate</keyword>
<dbReference type="EMBL" id="KL367496">
    <property type="protein sequence ID" value="KFD69279.1"/>
    <property type="molecule type" value="Genomic_DNA"/>
</dbReference>
<keyword evidence="3" id="KW-0032">Aminotransferase</keyword>
<dbReference type="GO" id="GO:0019265">
    <property type="term" value="P:glycine biosynthetic process, by transamination of glyoxylate"/>
    <property type="evidence" value="ECO:0007669"/>
    <property type="project" value="TreeGrafter"/>
</dbReference>
<dbReference type="GO" id="GO:0005777">
    <property type="term" value="C:peroxisome"/>
    <property type="evidence" value="ECO:0007669"/>
    <property type="project" value="TreeGrafter"/>
</dbReference>
<dbReference type="GO" id="GO:0008453">
    <property type="term" value="F:alanine-glyoxylate transaminase activity"/>
    <property type="evidence" value="ECO:0007669"/>
    <property type="project" value="UniProtKB-EC"/>
</dbReference>
<gene>
    <name evidence="12" type="ORF">M513_10400</name>
    <name evidence="13" type="ORF">M514_10400</name>
</gene>
<evidence type="ECO:0000256" key="7">
    <source>
        <dbReference type="PIRSR" id="PIRSR000524-1"/>
    </source>
</evidence>
<comment type="similarity">
    <text evidence="2 6 9">Belongs to the class-V pyridoxal-phosphate-dependent aminotransferase family.</text>
</comment>
<dbReference type="GO" id="GO:0004760">
    <property type="term" value="F:L-serine-pyruvate transaminase activity"/>
    <property type="evidence" value="ECO:0007669"/>
    <property type="project" value="TreeGrafter"/>
</dbReference>
<evidence type="ECO:0000256" key="9">
    <source>
        <dbReference type="RuleBase" id="RU004075"/>
    </source>
</evidence>
<sequence length="413" mass="46329">MKPTIAFPKCLLNYRRQTALKITRCLRTQPRPVHVMPPRTLLQPRELRERYLFGPGPTNPLPSAQKALTMPMTGYLHPDFTQIMDDVKAGLQYMFQTRNRFTMAVTGSGHAAMEASLVNLLEHNEKLLVMENGMWGERAAEMGLRMGLRVNKICRPPGEVFSFEEIRQAVRMYEPRVLFVCHGESSTGALQPLDGLGELCSQHDCLLLVDMVMSLGATTAPVDILGIDCAYSASQKVLSCPAGLSPITLSDRAMKRIFQRKTSPSSFYLDLALIGNYWGCFDEPRKYHHTACMPLVYAVRESLRNAVQEGLDNIIQRHESNARYLCAGLKKIGFRMLVSDEDVRLPSLTGINVLPGQDWKQFIQRLFTEHNIEIAGGLGATVGKIYRIGLMGQNSTKENVTRILRALKAARDM</sequence>
<accession>A0A085LUP3</accession>
<evidence type="ECO:0000259" key="11">
    <source>
        <dbReference type="Pfam" id="PF00266"/>
    </source>
</evidence>
<keyword evidence="14" id="KW-1185">Reference proteome</keyword>
<dbReference type="EC" id="2.6.1.44" evidence="6"/>
<organism evidence="12 14">
    <name type="scientific">Trichuris suis</name>
    <name type="common">pig whipworm</name>
    <dbReference type="NCBI Taxonomy" id="68888"/>
    <lineage>
        <taxon>Eukaryota</taxon>
        <taxon>Metazoa</taxon>
        <taxon>Ecdysozoa</taxon>
        <taxon>Nematoda</taxon>
        <taxon>Enoplea</taxon>
        <taxon>Dorylaimia</taxon>
        <taxon>Trichinellida</taxon>
        <taxon>Trichuridae</taxon>
        <taxon>Trichuris</taxon>
    </lineage>
</organism>
<keyword evidence="4" id="KW-0808">Transferase</keyword>
<comment type="cofactor">
    <cofactor evidence="1 6 8 10">
        <name>pyridoxal 5'-phosphate</name>
        <dbReference type="ChEBI" id="CHEBI:597326"/>
    </cofactor>
</comment>
<dbReference type="AlphaFoldDB" id="A0A085LUP3"/>
<dbReference type="InterPro" id="IPR015424">
    <property type="entry name" value="PyrdxlP-dep_Trfase"/>
</dbReference>
<dbReference type="PANTHER" id="PTHR21152:SF40">
    <property type="entry name" value="ALANINE--GLYOXYLATE AMINOTRANSFERASE"/>
    <property type="match status" value="1"/>
</dbReference>
<dbReference type="Proteomes" id="UP000030764">
    <property type="component" value="Unassembled WGS sequence"/>
</dbReference>
<dbReference type="InterPro" id="IPR015421">
    <property type="entry name" value="PyrdxlP-dep_Trfase_major"/>
</dbReference>
<dbReference type="InterPro" id="IPR000192">
    <property type="entry name" value="Aminotrans_V_dom"/>
</dbReference>
<protein>
    <recommendedName>
        <fullName evidence="6">Alanine--glyoxylate aminotransferase</fullName>
        <ecNumber evidence="6">2.6.1.44</ecNumber>
    </recommendedName>
</protein>
<evidence type="ECO:0000256" key="5">
    <source>
        <dbReference type="ARBA" id="ARBA00022898"/>
    </source>
</evidence>
<dbReference type="Proteomes" id="UP000030758">
    <property type="component" value="Unassembled WGS sequence"/>
</dbReference>
<evidence type="ECO:0000313" key="12">
    <source>
        <dbReference type="EMBL" id="KFD48689.1"/>
    </source>
</evidence>
<feature type="binding site" evidence="7">
    <location>
        <position position="387"/>
    </location>
    <ligand>
        <name>substrate</name>
    </ligand>
</feature>
<reference evidence="12 14" key="1">
    <citation type="journal article" date="2014" name="Nat. Genet.">
        <title>Genome and transcriptome of the porcine whipworm Trichuris suis.</title>
        <authorList>
            <person name="Jex A.R."/>
            <person name="Nejsum P."/>
            <person name="Schwarz E.M."/>
            <person name="Hu L."/>
            <person name="Young N.D."/>
            <person name="Hall R.S."/>
            <person name="Korhonen P.K."/>
            <person name="Liao S."/>
            <person name="Thamsborg S."/>
            <person name="Xia J."/>
            <person name="Xu P."/>
            <person name="Wang S."/>
            <person name="Scheerlinck J.P."/>
            <person name="Hofmann A."/>
            <person name="Sternberg P.W."/>
            <person name="Wang J."/>
            <person name="Gasser R.B."/>
        </authorList>
    </citation>
    <scope>NUCLEOTIDE SEQUENCE [LARGE SCALE GENOMIC DNA]</scope>
    <source>
        <strain evidence="13">DCEP-RM93F</strain>
        <strain evidence="12">DCEP-RM93M</strain>
    </source>
</reference>
<dbReference type="InterPro" id="IPR024169">
    <property type="entry name" value="SP_NH2Trfase/AEP_transaminase"/>
</dbReference>
<evidence type="ECO:0000256" key="3">
    <source>
        <dbReference type="ARBA" id="ARBA00022576"/>
    </source>
</evidence>
<evidence type="ECO:0000256" key="8">
    <source>
        <dbReference type="PIRSR" id="PIRSR000524-50"/>
    </source>
</evidence>
<dbReference type="PIRSF" id="PIRSF000524">
    <property type="entry name" value="SPT"/>
    <property type="match status" value="1"/>
</dbReference>
<feature type="domain" description="Aminotransferase class V" evidence="11">
    <location>
        <begin position="75"/>
        <end position="402"/>
    </location>
</feature>